<reference evidence="4" key="2">
    <citation type="submission" date="2019-09" db="UniProtKB">
        <authorList>
            <consortium name="WormBaseParasite"/>
        </authorList>
    </citation>
    <scope>IDENTIFICATION</scope>
</reference>
<evidence type="ECO:0000256" key="1">
    <source>
        <dbReference type="SAM" id="Phobius"/>
    </source>
</evidence>
<keyword evidence="1" id="KW-1133">Transmembrane helix</keyword>
<protein>
    <submittedName>
        <fullName evidence="2 4">Uncharacterized protein</fullName>
    </submittedName>
</protein>
<sequence length="127" mass="14212">MECGGPIFNNTAHLAVGIETMMMCIISLFLQLIMIKNSSTPLVMVCSSMWCYSELLILQAKLSARYCYGVLGSCRELANPGECEKTRVATLNVGTLMGRSLVEALERRRVDFCAVQEKRWSCYKSRA</sequence>
<accession>A0A183GCJ7</accession>
<dbReference type="OrthoDB" id="443217at2759"/>
<dbReference type="EMBL" id="UZAH01031701">
    <property type="protein sequence ID" value="VDP17274.1"/>
    <property type="molecule type" value="Genomic_DNA"/>
</dbReference>
<gene>
    <name evidence="2" type="ORF">HPBE_LOCUS19896</name>
</gene>
<dbReference type="AlphaFoldDB" id="A0A183GCJ7"/>
<organism evidence="3 4">
    <name type="scientific">Heligmosomoides polygyrus</name>
    <name type="common">Parasitic roundworm</name>
    <dbReference type="NCBI Taxonomy" id="6339"/>
    <lineage>
        <taxon>Eukaryota</taxon>
        <taxon>Metazoa</taxon>
        <taxon>Ecdysozoa</taxon>
        <taxon>Nematoda</taxon>
        <taxon>Chromadorea</taxon>
        <taxon>Rhabditida</taxon>
        <taxon>Rhabditina</taxon>
        <taxon>Rhabditomorpha</taxon>
        <taxon>Strongyloidea</taxon>
        <taxon>Heligmosomidae</taxon>
        <taxon>Heligmosomoides</taxon>
    </lineage>
</organism>
<evidence type="ECO:0000313" key="4">
    <source>
        <dbReference type="WBParaSite" id="HPBE_0001989701-mRNA-1"/>
    </source>
</evidence>
<keyword evidence="1" id="KW-0472">Membrane</keyword>
<proteinExistence type="predicted"/>
<dbReference type="WBParaSite" id="HPBE_0001989701-mRNA-1">
    <property type="protein sequence ID" value="HPBE_0001989701-mRNA-1"/>
    <property type="gene ID" value="HPBE_0001989701"/>
</dbReference>
<accession>A0A3P8CDB6</accession>
<evidence type="ECO:0000313" key="3">
    <source>
        <dbReference type="Proteomes" id="UP000050761"/>
    </source>
</evidence>
<evidence type="ECO:0000313" key="2">
    <source>
        <dbReference type="EMBL" id="VDP17274.1"/>
    </source>
</evidence>
<keyword evidence="3" id="KW-1185">Reference proteome</keyword>
<dbReference type="Proteomes" id="UP000050761">
    <property type="component" value="Unassembled WGS sequence"/>
</dbReference>
<keyword evidence="1" id="KW-0812">Transmembrane</keyword>
<feature type="transmembrane region" description="Helical" evidence="1">
    <location>
        <begin position="12"/>
        <end position="35"/>
    </location>
</feature>
<name>A0A183GCJ7_HELPZ</name>
<reference evidence="2 3" key="1">
    <citation type="submission" date="2018-11" db="EMBL/GenBank/DDBJ databases">
        <authorList>
            <consortium name="Pathogen Informatics"/>
        </authorList>
    </citation>
    <scope>NUCLEOTIDE SEQUENCE [LARGE SCALE GENOMIC DNA]</scope>
</reference>